<sequence>TAGLAMMTSRYWPATAIVLGGLWLWSAATWTSPDIPEGWKGVDLEQGERLGRDGSLDYHRDLIATVLTDVGEKTRFIVLPESALGFWTPTLAKLWSQGLRGSALTVIAGADVIDPGG</sequence>
<proteinExistence type="predicted"/>
<dbReference type="Proteomes" id="UP001277561">
    <property type="component" value="Unassembled WGS sequence"/>
</dbReference>
<reference evidence="1" key="1">
    <citation type="journal article" date="2023" name="Phytobiomes J">
        <title>Deciphering the key players within the bacterial microbiota associated with aerial crown gall tumors on rhododendron: Insights into the gallobiome.</title>
        <authorList>
            <person name="Kuzmanovic N."/>
            <person name="Nesme J."/>
            <person name="Wolf J."/>
            <person name="Neumann-Schaal M."/>
            <person name="Petersen J."/>
            <person name="Fernandez-Gnecco G."/>
            <person name="Sproeer C."/>
            <person name="Bunk B."/>
            <person name="Overmann J."/>
            <person name="Sorensen S.J."/>
            <person name="Idczak E."/>
            <person name="Smalla K."/>
        </authorList>
    </citation>
    <scope>NUCLEOTIDE SEQUENCE [LARGE SCALE GENOMIC DNA]</scope>
    <source>
        <strain evidence="1">Rho-14.1</strain>
    </source>
</reference>
<comment type="caution">
    <text evidence="1">The sequence shown here is derived from an EMBL/GenBank/DDBJ whole genome shotgun (WGS) entry which is preliminary data.</text>
</comment>
<feature type="non-terminal residue" evidence="1">
    <location>
        <position position="1"/>
    </location>
</feature>
<dbReference type="EMBL" id="JAVRAD010000066">
    <property type="protein sequence ID" value="MDX8333118.1"/>
    <property type="molecule type" value="Genomic_DNA"/>
</dbReference>
<accession>A0ABU4W8C8</accession>
<evidence type="ECO:0000313" key="2">
    <source>
        <dbReference type="Proteomes" id="UP001277561"/>
    </source>
</evidence>
<protein>
    <submittedName>
        <fullName evidence="1">Conjugal transfer protein TraB</fullName>
    </submittedName>
</protein>
<name>A0ABU4W8C8_9HYPH</name>
<gene>
    <name evidence="1" type="ORF">RMS29_28485</name>
</gene>
<keyword evidence="2" id="KW-1185">Reference proteome</keyword>
<organism evidence="1 2">
    <name type="scientific">Agrobacterium rosae</name>
    <dbReference type="NCBI Taxonomy" id="1972867"/>
    <lineage>
        <taxon>Bacteria</taxon>
        <taxon>Pseudomonadati</taxon>
        <taxon>Pseudomonadota</taxon>
        <taxon>Alphaproteobacteria</taxon>
        <taxon>Hyphomicrobiales</taxon>
        <taxon>Rhizobiaceae</taxon>
        <taxon>Rhizobium/Agrobacterium group</taxon>
        <taxon>Agrobacterium</taxon>
    </lineage>
</organism>
<feature type="non-terminal residue" evidence="1">
    <location>
        <position position="117"/>
    </location>
</feature>
<evidence type="ECO:0000313" key="1">
    <source>
        <dbReference type="EMBL" id="MDX8333118.1"/>
    </source>
</evidence>